<dbReference type="EMBL" id="LKTR01000016">
    <property type="protein sequence ID" value="PKD19289.1"/>
    <property type="molecule type" value="Genomic_DNA"/>
</dbReference>
<proteinExistence type="predicted"/>
<reference evidence="3 5" key="1">
    <citation type="submission" date="2015-10" db="EMBL/GenBank/DDBJ databases">
        <title>Draft genome sequence of Salegentibacter salinarum KCTC 12975.</title>
        <authorList>
            <person name="Lin W."/>
            <person name="Zheng Q."/>
        </authorList>
    </citation>
    <scope>NUCLEOTIDE SEQUENCE [LARGE SCALE GENOMIC DNA]</scope>
    <source>
        <strain evidence="3 5">KCTC 12974</strain>
    </source>
</reference>
<comment type="caution">
    <text evidence="3">The sequence shown here is derived from an EMBL/GenBank/DDBJ whole genome shotgun (WGS) entry which is preliminary data.</text>
</comment>
<evidence type="ECO:0000313" key="5">
    <source>
        <dbReference type="Proteomes" id="UP000232533"/>
    </source>
</evidence>
<dbReference type="Proteomes" id="UP000176009">
    <property type="component" value="Unassembled WGS sequence"/>
</dbReference>
<dbReference type="AlphaFoldDB" id="A0A2N0TX32"/>
<dbReference type="OrthoDB" id="1149028at2"/>
<gene>
    <name evidence="3" type="ORF">APR40_11320</name>
    <name evidence="2" type="ORF">BHS39_11340</name>
</gene>
<name>A0A2N0TX32_9FLAO</name>
<dbReference type="Proteomes" id="UP000232533">
    <property type="component" value="Unassembled WGS sequence"/>
</dbReference>
<dbReference type="EMBL" id="MJBR01000013">
    <property type="protein sequence ID" value="OEY72829.1"/>
    <property type="molecule type" value="Genomic_DNA"/>
</dbReference>
<evidence type="ECO:0000313" key="3">
    <source>
        <dbReference type="EMBL" id="PKD19289.1"/>
    </source>
</evidence>
<evidence type="ECO:0000256" key="1">
    <source>
        <dbReference type="SAM" id="Coils"/>
    </source>
</evidence>
<evidence type="ECO:0000313" key="2">
    <source>
        <dbReference type="EMBL" id="OEY72829.1"/>
    </source>
</evidence>
<organism evidence="3 5">
    <name type="scientific">Salegentibacter salarius</name>
    <dbReference type="NCBI Taxonomy" id="435906"/>
    <lineage>
        <taxon>Bacteria</taxon>
        <taxon>Pseudomonadati</taxon>
        <taxon>Bacteroidota</taxon>
        <taxon>Flavobacteriia</taxon>
        <taxon>Flavobacteriales</taxon>
        <taxon>Flavobacteriaceae</taxon>
        <taxon>Salegentibacter</taxon>
    </lineage>
</organism>
<keyword evidence="1" id="KW-0175">Coiled coil</keyword>
<feature type="coiled-coil region" evidence="1">
    <location>
        <begin position="343"/>
        <end position="370"/>
    </location>
</feature>
<sequence>MELIKNNPYRIAGLLSNATTKELEKNKSKFLKFVEVGKNPKSNVDFEQIGSLERTKKSLNSAFSKLEQNKDKVNYSLFWFLNTSPFDSTAIEYLKKGDEGKAVEIWEKVTTNKAVNSKNFSAFNNLGTVKLLSKNKSVIKTGIEAKIKLLESDYFKNFVHSVADETFKIDKQKQTEILIDELLSQFTNQYSNSVTLQLFISCNGLTQSYLSQKFTEEPIHKIESQIESCKMERKANKIGTYDYGLKLYTNTKNDLSLLESLLGTSDLKYKAVADQLANEIMQCGIDYFNESQENDSSKNYLESSQELTKLADSIAVGKLTKDRAKDSLASLEEMKDREVLQVIELLRSVKDSYETNKKEIRRQVRELEESDIQIIAGYKTIDKSAVEANIRNSIDWVKVNDLLKTILPEESLGKIKDSSNNQLKSDFIELANWLRKNSQSNSVIAGIIDKYKIIPPKIPFKILSAKITNGKKPLFTKFIRYIGLELNLEVKENSTVTFHIKYITPRGGIKRNSKTSPIGYTQVVTKSLNKQTSKVDFPGWGNAEECTYDTGLHRIEVYIDEYLIHTEKFIVDLAPSEKIKKKLASAERKLKQINRTEYFESEIRNAQNEMNEIKKFKWFRVSSKKQSQVQSQQVKIDKLLQKSKEEKKINIRIQEETIYKLKTELSAAKY</sequence>
<dbReference type="RefSeq" id="WP_070053956.1">
    <property type="nucleotide sequence ID" value="NZ_FVZF01000020.1"/>
</dbReference>
<reference evidence="2 4" key="2">
    <citation type="submission" date="2016-09" db="EMBL/GenBank/DDBJ databases">
        <title>Genome Sequence of Salegentibacter salarius,Isolated from a Marine Solar Saltern of the Yellow Sea in South Korea.</title>
        <authorList>
            <person name="Zheng Q."/>
            <person name="Liu Y."/>
        </authorList>
    </citation>
    <scope>NUCLEOTIDE SEQUENCE [LARGE SCALE GENOMIC DNA]</scope>
    <source>
        <strain evidence="2 4">KCTC 12974</strain>
    </source>
</reference>
<evidence type="ECO:0000313" key="4">
    <source>
        <dbReference type="Proteomes" id="UP000176009"/>
    </source>
</evidence>
<accession>A0A2N0TX32</accession>
<protein>
    <submittedName>
        <fullName evidence="3">Uncharacterized protein</fullName>
    </submittedName>
</protein>
<keyword evidence="4" id="KW-1185">Reference proteome</keyword>